<dbReference type="EMBL" id="CAQQ02059901">
    <property type="status" value="NOT_ANNOTATED_CDS"/>
    <property type="molecule type" value="Genomic_DNA"/>
</dbReference>
<reference evidence="3" key="1">
    <citation type="submission" date="2013-02" db="EMBL/GenBank/DDBJ databases">
        <authorList>
            <person name="Hughes D."/>
        </authorList>
    </citation>
    <scope>NUCLEOTIDE SEQUENCE</scope>
    <source>
        <strain>Durham</strain>
        <strain evidence="3">NC isolate 2 -- Noor lab</strain>
    </source>
</reference>
<organism evidence="2 3">
    <name type="scientific">Megaselia scalaris</name>
    <name type="common">Humpbacked fly</name>
    <name type="synonym">Phora scalaris</name>
    <dbReference type="NCBI Taxonomy" id="36166"/>
    <lineage>
        <taxon>Eukaryota</taxon>
        <taxon>Metazoa</taxon>
        <taxon>Ecdysozoa</taxon>
        <taxon>Arthropoda</taxon>
        <taxon>Hexapoda</taxon>
        <taxon>Insecta</taxon>
        <taxon>Pterygota</taxon>
        <taxon>Neoptera</taxon>
        <taxon>Endopterygota</taxon>
        <taxon>Diptera</taxon>
        <taxon>Brachycera</taxon>
        <taxon>Muscomorpha</taxon>
        <taxon>Platypezoidea</taxon>
        <taxon>Phoridae</taxon>
        <taxon>Megaseliini</taxon>
        <taxon>Megaselia</taxon>
    </lineage>
</organism>
<evidence type="ECO:0000313" key="3">
    <source>
        <dbReference type="Proteomes" id="UP000015102"/>
    </source>
</evidence>
<dbReference type="HOGENOM" id="CLU_3160500_0_0_1"/>
<proteinExistence type="predicted"/>
<feature type="chain" id="PRO_5004588528" evidence="1">
    <location>
        <begin position="21"/>
        <end position="48"/>
    </location>
</feature>
<evidence type="ECO:0000313" key="2">
    <source>
        <dbReference type="EnsemblMetazoa" id="MESCA007525-PA"/>
    </source>
</evidence>
<name>T1GUV4_MEGSC</name>
<dbReference type="EnsemblMetazoa" id="MESCA007525-RA">
    <property type="protein sequence ID" value="MESCA007525-PA"/>
    <property type="gene ID" value="MESCA007525"/>
</dbReference>
<dbReference type="Proteomes" id="UP000015102">
    <property type="component" value="Unassembled WGS sequence"/>
</dbReference>
<keyword evidence="1" id="KW-0732">Signal</keyword>
<sequence length="48" mass="5626">MLIMLWILCNIIILLHIISCNNHNMLGKQIVMLDQKLKISHLNVKNML</sequence>
<keyword evidence="3" id="KW-1185">Reference proteome</keyword>
<accession>T1GUV4</accession>
<protein>
    <submittedName>
        <fullName evidence="2">Uncharacterized protein</fullName>
    </submittedName>
</protein>
<dbReference type="AlphaFoldDB" id="T1GUV4"/>
<evidence type="ECO:0000256" key="1">
    <source>
        <dbReference type="SAM" id="SignalP"/>
    </source>
</evidence>
<reference evidence="2" key="2">
    <citation type="submission" date="2015-06" db="UniProtKB">
        <authorList>
            <consortium name="EnsemblMetazoa"/>
        </authorList>
    </citation>
    <scope>IDENTIFICATION</scope>
</reference>
<feature type="signal peptide" evidence="1">
    <location>
        <begin position="1"/>
        <end position="20"/>
    </location>
</feature>